<evidence type="ECO:0000313" key="10">
    <source>
        <dbReference type="Proteomes" id="UP001320245"/>
    </source>
</evidence>
<evidence type="ECO:0000313" key="9">
    <source>
        <dbReference type="EMBL" id="KAK7748663.1"/>
    </source>
</evidence>
<feature type="compositionally biased region" description="Basic and acidic residues" evidence="6">
    <location>
        <begin position="322"/>
        <end position="351"/>
    </location>
</feature>
<name>A0AAN9UJH7_9PEZI</name>
<comment type="similarity">
    <text evidence="5">Belongs to the SAT4 family.</text>
</comment>
<feature type="transmembrane region" description="Helical" evidence="7">
    <location>
        <begin position="203"/>
        <end position="228"/>
    </location>
</feature>
<dbReference type="InterPro" id="IPR052337">
    <property type="entry name" value="SAT4-like"/>
</dbReference>
<evidence type="ECO:0000256" key="4">
    <source>
        <dbReference type="ARBA" id="ARBA00023136"/>
    </source>
</evidence>
<evidence type="ECO:0000256" key="3">
    <source>
        <dbReference type="ARBA" id="ARBA00022989"/>
    </source>
</evidence>
<evidence type="ECO:0000259" key="8">
    <source>
        <dbReference type="Pfam" id="PF20684"/>
    </source>
</evidence>
<comment type="subcellular location">
    <subcellularLocation>
        <location evidence="1">Membrane</location>
        <topology evidence="1">Multi-pass membrane protein</topology>
    </subcellularLocation>
</comment>
<evidence type="ECO:0000256" key="6">
    <source>
        <dbReference type="SAM" id="MobiDB-lite"/>
    </source>
</evidence>
<evidence type="ECO:0000256" key="2">
    <source>
        <dbReference type="ARBA" id="ARBA00022692"/>
    </source>
</evidence>
<dbReference type="EMBL" id="JAJSPL020000002">
    <property type="protein sequence ID" value="KAK7748663.1"/>
    <property type="molecule type" value="Genomic_DNA"/>
</dbReference>
<evidence type="ECO:0000256" key="1">
    <source>
        <dbReference type="ARBA" id="ARBA00004141"/>
    </source>
</evidence>
<keyword evidence="4 7" id="KW-0472">Membrane</keyword>
<keyword evidence="10" id="KW-1185">Reference proteome</keyword>
<accession>A0AAN9UJH7</accession>
<feature type="domain" description="Rhodopsin" evidence="8">
    <location>
        <begin position="27"/>
        <end position="265"/>
    </location>
</feature>
<feature type="transmembrane region" description="Helical" evidence="7">
    <location>
        <begin position="122"/>
        <end position="145"/>
    </location>
</feature>
<dbReference type="Pfam" id="PF20684">
    <property type="entry name" value="Fung_rhodopsin"/>
    <property type="match status" value="1"/>
</dbReference>
<feature type="transmembrane region" description="Helical" evidence="7">
    <location>
        <begin position="12"/>
        <end position="31"/>
    </location>
</feature>
<feature type="transmembrane region" description="Helical" evidence="7">
    <location>
        <begin position="92"/>
        <end position="110"/>
    </location>
</feature>
<organism evidence="9 10">
    <name type="scientific">Cytospora paraplurivora</name>
    <dbReference type="NCBI Taxonomy" id="2898453"/>
    <lineage>
        <taxon>Eukaryota</taxon>
        <taxon>Fungi</taxon>
        <taxon>Dikarya</taxon>
        <taxon>Ascomycota</taxon>
        <taxon>Pezizomycotina</taxon>
        <taxon>Sordariomycetes</taxon>
        <taxon>Sordariomycetidae</taxon>
        <taxon>Diaporthales</taxon>
        <taxon>Cytosporaceae</taxon>
        <taxon>Cytospora</taxon>
    </lineage>
</organism>
<dbReference type="GO" id="GO:0016020">
    <property type="term" value="C:membrane"/>
    <property type="evidence" value="ECO:0007669"/>
    <property type="project" value="UniProtKB-SubCell"/>
</dbReference>
<dbReference type="InterPro" id="IPR049326">
    <property type="entry name" value="Rhodopsin_dom_fungi"/>
</dbReference>
<evidence type="ECO:0000256" key="7">
    <source>
        <dbReference type="SAM" id="Phobius"/>
    </source>
</evidence>
<keyword evidence="3 7" id="KW-1133">Transmembrane helix</keyword>
<evidence type="ECO:0000256" key="5">
    <source>
        <dbReference type="ARBA" id="ARBA00038359"/>
    </source>
</evidence>
<comment type="caution">
    <text evidence="9">The sequence shown here is derived from an EMBL/GenBank/DDBJ whole genome shotgun (WGS) entry which is preliminary data.</text>
</comment>
<sequence length="389" mass="43105">MPDETLRYVAYAVAYITFIAGLFTTGLRFYSRAVLMKQWGWDDYSSIAVFFANIGQQAVLQMLLSLGCGSPGEIQCSFQDVPLFKVAFVEEIVIYLLHFTIKTTFLLFFLRLSGNTRFQKFVLAGVVLNSSIFVTSMLLTFLQCIPFEETIEPGSYPDATCLNQLTVMIVPPILNIAMDLYILILPIATVWHLQMPLRGKLEVVSVMTFGVCSVAIACIRVPIIISLFSNPDTSSQLGKMVIIAAVEIQAAIVAVNLPCIKSFWSRFRSRNLTESNGGTPGARAYYRMPFMGKRSNGDKSDGEGMPLGTVTRLERGMPSTESEERLFERSKGDGPKRSSLEGTEGSHDVKRSSRNGIMVTTKVDVVSEGESPSGRDSPQQRIITMYNKV</sequence>
<proteinExistence type="inferred from homology"/>
<gene>
    <name evidence="9" type="ORF">SLS53_000684</name>
</gene>
<dbReference type="Proteomes" id="UP001320245">
    <property type="component" value="Unassembled WGS sequence"/>
</dbReference>
<dbReference type="AlphaFoldDB" id="A0AAN9UJH7"/>
<dbReference type="PANTHER" id="PTHR33048:SF47">
    <property type="entry name" value="INTEGRAL MEMBRANE PROTEIN-RELATED"/>
    <property type="match status" value="1"/>
</dbReference>
<keyword evidence="2 7" id="KW-0812">Transmembrane</keyword>
<dbReference type="PANTHER" id="PTHR33048">
    <property type="entry name" value="PTH11-LIKE INTEGRAL MEMBRANE PROTEIN (AFU_ORTHOLOGUE AFUA_5G11245)"/>
    <property type="match status" value="1"/>
</dbReference>
<feature type="transmembrane region" description="Helical" evidence="7">
    <location>
        <begin position="165"/>
        <end position="191"/>
    </location>
</feature>
<reference evidence="9 10" key="1">
    <citation type="journal article" date="2023" name="PLoS ONE">
        <title>Cytospora paraplurivora sp. nov. isolated from orchards with fruit tree decline syndrome in Ontario, Canada.</title>
        <authorList>
            <person name="Ilyukhin E."/>
            <person name="Nguyen H.D.T."/>
            <person name="Castle A.J."/>
            <person name="Ellouze W."/>
        </authorList>
    </citation>
    <scope>NUCLEOTIDE SEQUENCE [LARGE SCALE GENOMIC DNA]</scope>
    <source>
        <strain evidence="9 10">FDS-564</strain>
    </source>
</reference>
<feature type="region of interest" description="Disordered" evidence="6">
    <location>
        <begin position="293"/>
        <end position="389"/>
    </location>
</feature>
<protein>
    <recommendedName>
        <fullName evidence="8">Rhodopsin domain-containing protein</fullName>
    </recommendedName>
</protein>
<feature type="transmembrane region" description="Helical" evidence="7">
    <location>
        <begin position="240"/>
        <end position="260"/>
    </location>
</feature>